<feature type="transmembrane region" description="Helical" evidence="1">
    <location>
        <begin position="12"/>
        <end position="28"/>
    </location>
</feature>
<gene>
    <name evidence="2" type="ORF">GGR43_001084</name>
</gene>
<dbReference type="RefSeq" id="WP_188070939.1">
    <property type="nucleotide sequence ID" value="NZ_BSPS01000068.1"/>
</dbReference>
<name>A0A7W6BHZ5_9SPHN</name>
<feature type="transmembrane region" description="Helical" evidence="1">
    <location>
        <begin position="40"/>
        <end position="61"/>
    </location>
</feature>
<keyword evidence="3" id="KW-1185">Reference proteome</keyword>
<keyword evidence="1" id="KW-1133">Transmembrane helix</keyword>
<sequence>MWLGQQIAQIRSGWLMFTIGLFVALMTLPTHRAGGADDAFLTTATALGLATYIGLMCLPILYRRRFSLGDLFVLASGGGAIALIGDLTAQAPWQAVIGGIFILIFMASILFSGPRFNR</sequence>
<evidence type="ECO:0000313" key="2">
    <source>
        <dbReference type="EMBL" id="MBB3925371.1"/>
    </source>
</evidence>
<evidence type="ECO:0000313" key="3">
    <source>
        <dbReference type="Proteomes" id="UP000571950"/>
    </source>
</evidence>
<organism evidence="2 3">
    <name type="scientific">Sphingobium jiangsuense</name>
    <dbReference type="NCBI Taxonomy" id="870476"/>
    <lineage>
        <taxon>Bacteria</taxon>
        <taxon>Pseudomonadati</taxon>
        <taxon>Pseudomonadota</taxon>
        <taxon>Alphaproteobacteria</taxon>
        <taxon>Sphingomonadales</taxon>
        <taxon>Sphingomonadaceae</taxon>
        <taxon>Sphingobium</taxon>
    </lineage>
</organism>
<keyword evidence="1" id="KW-0472">Membrane</keyword>
<feature type="transmembrane region" description="Helical" evidence="1">
    <location>
        <begin position="91"/>
        <end position="111"/>
    </location>
</feature>
<evidence type="ECO:0000256" key="1">
    <source>
        <dbReference type="SAM" id="Phobius"/>
    </source>
</evidence>
<feature type="transmembrane region" description="Helical" evidence="1">
    <location>
        <begin position="68"/>
        <end position="85"/>
    </location>
</feature>
<dbReference type="AlphaFoldDB" id="A0A7W6BHZ5"/>
<proteinExistence type="predicted"/>
<accession>A0A7W6BHZ5</accession>
<reference evidence="2 3" key="1">
    <citation type="submission" date="2020-08" db="EMBL/GenBank/DDBJ databases">
        <title>Genomic Encyclopedia of Type Strains, Phase IV (KMG-IV): sequencing the most valuable type-strain genomes for metagenomic binning, comparative biology and taxonomic classification.</title>
        <authorList>
            <person name="Goeker M."/>
        </authorList>
    </citation>
    <scope>NUCLEOTIDE SEQUENCE [LARGE SCALE GENOMIC DNA]</scope>
    <source>
        <strain evidence="2 3">DSM 26189</strain>
    </source>
</reference>
<comment type="caution">
    <text evidence="2">The sequence shown here is derived from an EMBL/GenBank/DDBJ whole genome shotgun (WGS) entry which is preliminary data.</text>
</comment>
<dbReference type="Proteomes" id="UP000571950">
    <property type="component" value="Unassembled WGS sequence"/>
</dbReference>
<keyword evidence="1" id="KW-0812">Transmembrane</keyword>
<protein>
    <submittedName>
        <fullName evidence="2">Uncharacterized protein</fullName>
    </submittedName>
</protein>
<dbReference type="EMBL" id="JACIDT010000003">
    <property type="protein sequence ID" value="MBB3925371.1"/>
    <property type="molecule type" value="Genomic_DNA"/>
</dbReference>